<protein>
    <submittedName>
        <fullName evidence="4">Uncharacterized protein</fullName>
    </submittedName>
</protein>
<dbReference type="PANTHER" id="PTHR31623">
    <property type="entry name" value="F21J9.9"/>
    <property type="match status" value="1"/>
</dbReference>
<keyword evidence="3" id="KW-0012">Acyltransferase</keyword>
<comment type="caution">
    <text evidence="4">The sequence shown here is derived from an EMBL/GenBank/DDBJ whole genome shotgun (WGS) entry which is preliminary data.</text>
</comment>
<evidence type="ECO:0000313" key="4">
    <source>
        <dbReference type="EMBL" id="KAH7565770.1"/>
    </source>
</evidence>
<dbReference type="Pfam" id="PF02458">
    <property type="entry name" value="Transferase"/>
    <property type="match status" value="1"/>
</dbReference>
<keyword evidence="2" id="KW-0808">Transferase</keyword>
<name>A0ABQ8HN47_9ROSI</name>
<organism evidence="4 5">
    <name type="scientific">Xanthoceras sorbifolium</name>
    <dbReference type="NCBI Taxonomy" id="99658"/>
    <lineage>
        <taxon>Eukaryota</taxon>
        <taxon>Viridiplantae</taxon>
        <taxon>Streptophyta</taxon>
        <taxon>Embryophyta</taxon>
        <taxon>Tracheophyta</taxon>
        <taxon>Spermatophyta</taxon>
        <taxon>Magnoliopsida</taxon>
        <taxon>eudicotyledons</taxon>
        <taxon>Gunneridae</taxon>
        <taxon>Pentapetalae</taxon>
        <taxon>rosids</taxon>
        <taxon>malvids</taxon>
        <taxon>Sapindales</taxon>
        <taxon>Sapindaceae</taxon>
        <taxon>Xanthoceroideae</taxon>
        <taxon>Xanthoceras</taxon>
    </lineage>
</organism>
<dbReference type="InterPro" id="IPR023213">
    <property type="entry name" value="CAT-like_dom_sf"/>
</dbReference>
<evidence type="ECO:0000313" key="5">
    <source>
        <dbReference type="Proteomes" id="UP000827721"/>
    </source>
</evidence>
<sequence length="414" mass="46613">MNIYVEVISREIIKPSTTSTPDDHLHHYKLSCIDQGCPSVYVPLIYFYSLDDHKLSNKEKFSHLKTSLSQVLNHYYPLAGIVKDTYVERNNGGVLVLEAQVNCQLSEFLQNPLPSEFIKLLPDGVDDLVLGIQVNFFNCGSIAIGARISHKVADASSMTTFIKNWAETARGKGDKVRPEFAGVALFPPRDGIRPAVLTFENNIVLKRFVFSNSKIAELKGKYSKMEPTRYKVLLSFIWSRFAASTELKKGSYGLITPVNLRKKMDPPLSDDSFGNIITSVLTIISSSENDTWKECYDCDLVSKLTESISKINKDHIQKLKDGTAGSYYSKEKLVYFSASSFCGYPVYDTDFGWGRPTWVVYGGLPYKNSIIFMDTKNGDGIEAWIHLTEDDMAKFESDKELLAYASPMHPDIYI</sequence>
<keyword evidence="5" id="KW-1185">Reference proteome</keyword>
<dbReference type="PANTHER" id="PTHR31623:SF46">
    <property type="entry name" value="VINORINE SYNTHASE-LIKE"/>
    <property type="match status" value="1"/>
</dbReference>
<dbReference type="Proteomes" id="UP000827721">
    <property type="component" value="Unassembled WGS sequence"/>
</dbReference>
<evidence type="ECO:0000256" key="2">
    <source>
        <dbReference type="ARBA" id="ARBA00022679"/>
    </source>
</evidence>
<reference evidence="4 5" key="1">
    <citation type="submission" date="2021-02" db="EMBL/GenBank/DDBJ databases">
        <title>Plant Genome Project.</title>
        <authorList>
            <person name="Zhang R.-G."/>
        </authorList>
    </citation>
    <scope>NUCLEOTIDE SEQUENCE [LARGE SCALE GENOMIC DNA]</scope>
    <source>
        <tissue evidence="4">Leaves</tissue>
    </source>
</reference>
<dbReference type="Gene3D" id="3.30.559.10">
    <property type="entry name" value="Chloramphenicol acetyltransferase-like domain"/>
    <property type="match status" value="2"/>
</dbReference>
<dbReference type="EMBL" id="JAFEMO010000008">
    <property type="protein sequence ID" value="KAH7565770.1"/>
    <property type="molecule type" value="Genomic_DNA"/>
</dbReference>
<evidence type="ECO:0000256" key="1">
    <source>
        <dbReference type="ARBA" id="ARBA00009861"/>
    </source>
</evidence>
<comment type="similarity">
    <text evidence="1">Belongs to the plant acyltransferase family.</text>
</comment>
<evidence type="ECO:0000256" key="3">
    <source>
        <dbReference type="ARBA" id="ARBA00023315"/>
    </source>
</evidence>
<proteinExistence type="inferred from homology"/>
<accession>A0ABQ8HN47</accession>
<gene>
    <name evidence="4" type="ORF">JRO89_XS08G0014200</name>
</gene>